<proteinExistence type="predicted"/>
<gene>
    <name evidence="4" type="ORF">DF182_15335</name>
</gene>
<dbReference type="RefSeq" id="WP_113616449.1">
    <property type="nucleotide sequence ID" value="NZ_QFFJ01000001.1"/>
</dbReference>
<name>A0A365Y7A1_9BACT</name>
<accession>A0A365Y7A1</accession>
<feature type="signal peptide" evidence="2">
    <location>
        <begin position="1"/>
        <end position="20"/>
    </location>
</feature>
<dbReference type="GO" id="GO:0004553">
    <property type="term" value="F:hydrolase activity, hydrolyzing O-glycosyl compounds"/>
    <property type="evidence" value="ECO:0007669"/>
    <property type="project" value="InterPro"/>
</dbReference>
<dbReference type="CDD" id="cd12215">
    <property type="entry name" value="ChiC_BD"/>
    <property type="match status" value="1"/>
</dbReference>
<dbReference type="Gene3D" id="2.10.10.20">
    <property type="entry name" value="Carbohydrate-binding module superfamily 5/12"/>
    <property type="match status" value="1"/>
</dbReference>
<protein>
    <recommendedName>
        <fullName evidence="3">Chitin-binding type-3 domain-containing protein</fullName>
    </recommendedName>
</protein>
<evidence type="ECO:0000256" key="1">
    <source>
        <dbReference type="ARBA" id="ARBA00022801"/>
    </source>
</evidence>
<evidence type="ECO:0000313" key="4">
    <source>
        <dbReference type="EMBL" id="RBL93864.1"/>
    </source>
</evidence>
<sequence length="98" mass="10979">MKHFSKSLLLILFMGGFVFATTPTNNKNIRKHPKPSRVSASTGTPLCAGVLPWNSSVAYYTGYEVVYNGHKWKAKWYSYNNTPNGDPYGVWEDEGACN</sequence>
<reference evidence="4 5" key="1">
    <citation type="submission" date="2018-05" db="EMBL/GenBank/DDBJ databases">
        <title>Chitinophaga sp. K3CV102501T nov., isolated from isolated from a monsoon evergreen broad-leaved forest soil.</title>
        <authorList>
            <person name="Lv Y."/>
        </authorList>
    </citation>
    <scope>NUCLEOTIDE SEQUENCE [LARGE SCALE GENOMIC DNA]</scope>
    <source>
        <strain evidence="4 5">GDMCC 1.1325</strain>
    </source>
</reference>
<evidence type="ECO:0000259" key="3">
    <source>
        <dbReference type="SMART" id="SM00495"/>
    </source>
</evidence>
<dbReference type="InterPro" id="IPR036573">
    <property type="entry name" value="CBM_sf_5/12"/>
</dbReference>
<dbReference type="GO" id="GO:0030246">
    <property type="term" value="F:carbohydrate binding"/>
    <property type="evidence" value="ECO:0007669"/>
    <property type="project" value="InterPro"/>
</dbReference>
<keyword evidence="5" id="KW-1185">Reference proteome</keyword>
<dbReference type="GO" id="GO:0005975">
    <property type="term" value="P:carbohydrate metabolic process"/>
    <property type="evidence" value="ECO:0007669"/>
    <property type="project" value="InterPro"/>
</dbReference>
<dbReference type="SMART" id="SM00495">
    <property type="entry name" value="ChtBD3"/>
    <property type="match status" value="1"/>
</dbReference>
<dbReference type="OrthoDB" id="756225at2"/>
<dbReference type="GO" id="GO:0005576">
    <property type="term" value="C:extracellular region"/>
    <property type="evidence" value="ECO:0007669"/>
    <property type="project" value="InterPro"/>
</dbReference>
<keyword evidence="1" id="KW-0378">Hydrolase</keyword>
<organism evidence="4 5">
    <name type="scientific">Chitinophaga flava</name>
    <dbReference type="NCBI Taxonomy" id="2259036"/>
    <lineage>
        <taxon>Bacteria</taxon>
        <taxon>Pseudomonadati</taxon>
        <taxon>Bacteroidota</taxon>
        <taxon>Chitinophagia</taxon>
        <taxon>Chitinophagales</taxon>
        <taxon>Chitinophagaceae</taxon>
        <taxon>Chitinophaga</taxon>
    </lineage>
</organism>
<dbReference type="InterPro" id="IPR003610">
    <property type="entry name" value="CBM5/12"/>
</dbReference>
<dbReference type="Proteomes" id="UP000253410">
    <property type="component" value="Unassembled WGS sequence"/>
</dbReference>
<dbReference type="SUPFAM" id="SSF51055">
    <property type="entry name" value="Carbohydrate binding domain"/>
    <property type="match status" value="1"/>
</dbReference>
<dbReference type="AlphaFoldDB" id="A0A365Y7A1"/>
<feature type="domain" description="Chitin-binding type-3" evidence="3">
    <location>
        <begin position="50"/>
        <end position="94"/>
    </location>
</feature>
<evidence type="ECO:0000313" key="5">
    <source>
        <dbReference type="Proteomes" id="UP000253410"/>
    </source>
</evidence>
<feature type="chain" id="PRO_5016704337" description="Chitin-binding type-3 domain-containing protein" evidence="2">
    <location>
        <begin position="21"/>
        <end position="98"/>
    </location>
</feature>
<evidence type="ECO:0000256" key="2">
    <source>
        <dbReference type="SAM" id="SignalP"/>
    </source>
</evidence>
<dbReference type="EMBL" id="QFFJ01000001">
    <property type="protein sequence ID" value="RBL93864.1"/>
    <property type="molecule type" value="Genomic_DNA"/>
</dbReference>
<keyword evidence="2" id="KW-0732">Signal</keyword>
<comment type="caution">
    <text evidence="4">The sequence shown here is derived from an EMBL/GenBank/DDBJ whole genome shotgun (WGS) entry which is preliminary data.</text>
</comment>